<dbReference type="PANTHER" id="PTHR30055:SF234">
    <property type="entry name" value="HTH-TYPE TRANSCRIPTIONAL REGULATOR BETI"/>
    <property type="match status" value="1"/>
</dbReference>
<keyword evidence="3" id="KW-0804">Transcription</keyword>
<dbReference type="SUPFAM" id="SSF46689">
    <property type="entry name" value="Homeodomain-like"/>
    <property type="match status" value="1"/>
</dbReference>
<reference evidence="6 7" key="1">
    <citation type="submission" date="2018-08" db="EMBL/GenBank/DDBJ databases">
        <title>Henriciella mobilis sp. nov., isolated from seawater.</title>
        <authorList>
            <person name="Cheng H."/>
            <person name="Wu Y.-H."/>
            <person name="Xu X.-W."/>
            <person name="Guo L.-L."/>
        </authorList>
    </citation>
    <scope>NUCLEOTIDE SEQUENCE [LARGE SCALE GENOMIC DNA]</scope>
    <source>
        <strain evidence="6 7">JN25</strain>
    </source>
</reference>
<dbReference type="InterPro" id="IPR036271">
    <property type="entry name" value="Tet_transcr_reg_TetR-rel_C_sf"/>
</dbReference>
<evidence type="ECO:0000313" key="7">
    <source>
        <dbReference type="Proteomes" id="UP000266385"/>
    </source>
</evidence>
<dbReference type="Proteomes" id="UP000266385">
    <property type="component" value="Unassembled WGS sequence"/>
</dbReference>
<dbReference type="RefSeq" id="WP_119376423.1">
    <property type="nucleotide sequence ID" value="NZ_QWFX01000013.1"/>
</dbReference>
<comment type="caution">
    <text evidence="6">The sequence shown here is derived from an EMBL/GenBank/DDBJ whole genome shotgun (WGS) entry which is preliminary data.</text>
</comment>
<dbReference type="Pfam" id="PF17940">
    <property type="entry name" value="TetR_C_31"/>
    <property type="match status" value="1"/>
</dbReference>
<dbReference type="SUPFAM" id="SSF48498">
    <property type="entry name" value="Tetracyclin repressor-like, C-terminal domain"/>
    <property type="match status" value="1"/>
</dbReference>
<dbReference type="InterPro" id="IPR001647">
    <property type="entry name" value="HTH_TetR"/>
</dbReference>
<dbReference type="PANTHER" id="PTHR30055">
    <property type="entry name" value="HTH-TYPE TRANSCRIPTIONAL REGULATOR RUTR"/>
    <property type="match status" value="1"/>
</dbReference>
<feature type="domain" description="HTH tetR-type" evidence="5">
    <location>
        <begin position="11"/>
        <end position="71"/>
    </location>
</feature>
<dbReference type="Gene3D" id="1.10.357.10">
    <property type="entry name" value="Tetracycline Repressor, domain 2"/>
    <property type="match status" value="1"/>
</dbReference>
<gene>
    <name evidence="6" type="ORF">D1223_10700</name>
</gene>
<keyword evidence="1" id="KW-0805">Transcription regulation</keyword>
<proteinExistence type="predicted"/>
<dbReference type="InterPro" id="IPR009057">
    <property type="entry name" value="Homeodomain-like_sf"/>
</dbReference>
<dbReference type="InterPro" id="IPR041583">
    <property type="entry name" value="TetR_C_31"/>
</dbReference>
<keyword evidence="7" id="KW-1185">Reference proteome</keyword>
<dbReference type="EMBL" id="QWFX01000013">
    <property type="protein sequence ID" value="RIJ27887.1"/>
    <property type="molecule type" value="Genomic_DNA"/>
</dbReference>
<evidence type="ECO:0000313" key="6">
    <source>
        <dbReference type="EMBL" id="RIJ27887.1"/>
    </source>
</evidence>
<protein>
    <submittedName>
        <fullName evidence="6">TetR/AcrR family transcriptional regulator</fullName>
    </submittedName>
</protein>
<organism evidence="6 7">
    <name type="scientific">Henriciella mobilis</name>
    <dbReference type="NCBI Taxonomy" id="2305467"/>
    <lineage>
        <taxon>Bacteria</taxon>
        <taxon>Pseudomonadati</taxon>
        <taxon>Pseudomonadota</taxon>
        <taxon>Alphaproteobacteria</taxon>
        <taxon>Hyphomonadales</taxon>
        <taxon>Hyphomonadaceae</taxon>
        <taxon>Henriciella</taxon>
    </lineage>
</organism>
<dbReference type="OrthoDB" id="9805134at2"/>
<dbReference type="Pfam" id="PF00440">
    <property type="entry name" value="TetR_N"/>
    <property type="match status" value="1"/>
</dbReference>
<dbReference type="GO" id="GO:0003700">
    <property type="term" value="F:DNA-binding transcription factor activity"/>
    <property type="evidence" value="ECO:0007669"/>
    <property type="project" value="TreeGrafter"/>
</dbReference>
<evidence type="ECO:0000259" key="5">
    <source>
        <dbReference type="PROSITE" id="PS50977"/>
    </source>
</evidence>
<name>A0A399RCW3_9PROT</name>
<evidence type="ECO:0000256" key="2">
    <source>
        <dbReference type="ARBA" id="ARBA00023125"/>
    </source>
</evidence>
<dbReference type="AlphaFoldDB" id="A0A399RCW3"/>
<dbReference type="PROSITE" id="PS50977">
    <property type="entry name" value="HTH_TETR_2"/>
    <property type="match status" value="1"/>
</dbReference>
<accession>A0A399RCW3</accession>
<evidence type="ECO:0000256" key="4">
    <source>
        <dbReference type="PROSITE-ProRule" id="PRU00335"/>
    </source>
</evidence>
<dbReference type="GO" id="GO:0000976">
    <property type="term" value="F:transcription cis-regulatory region binding"/>
    <property type="evidence" value="ECO:0007669"/>
    <property type="project" value="TreeGrafter"/>
</dbReference>
<evidence type="ECO:0000256" key="3">
    <source>
        <dbReference type="ARBA" id="ARBA00023163"/>
    </source>
</evidence>
<feature type="DNA-binding region" description="H-T-H motif" evidence="4">
    <location>
        <begin position="34"/>
        <end position="53"/>
    </location>
</feature>
<keyword evidence="2 4" id="KW-0238">DNA-binding</keyword>
<sequence length="193" mass="21283">MARKRNQPGAPNIQERILREVIGLIARHGADRVTHRLLASAMKMSPGTLTYHFKGRESLIEGAFDLYMSDYSRGLDEALAARPLTSFEEIARFLATMTSLGPEQAELATFECEMIANAQRDPKLKDAVMAWSAQLPRAIGSALEALGHPDAHRTANLLTAICRGAELDVLTRGIRIDETAFRERLISVLRAGI</sequence>
<dbReference type="InterPro" id="IPR050109">
    <property type="entry name" value="HTH-type_TetR-like_transc_reg"/>
</dbReference>
<evidence type="ECO:0000256" key="1">
    <source>
        <dbReference type="ARBA" id="ARBA00023015"/>
    </source>
</evidence>